<dbReference type="InterPro" id="IPR001304">
    <property type="entry name" value="C-type_lectin-like"/>
</dbReference>
<name>A0A8J6EZ05_ELECQ</name>
<dbReference type="Gene3D" id="3.10.100.10">
    <property type="entry name" value="Mannose-Binding Protein A, subunit A"/>
    <property type="match status" value="1"/>
</dbReference>
<evidence type="ECO:0000313" key="4">
    <source>
        <dbReference type="EMBL" id="KAG9477236.1"/>
    </source>
</evidence>
<dbReference type="Pfam" id="PF00059">
    <property type="entry name" value="Lectin_C"/>
    <property type="match status" value="1"/>
</dbReference>
<dbReference type="InterPro" id="IPR016187">
    <property type="entry name" value="CTDL_fold"/>
</dbReference>
<dbReference type="AlphaFoldDB" id="A0A8J6EZ05"/>
<dbReference type="SUPFAM" id="SSF56436">
    <property type="entry name" value="C-type lectin-like"/>
    <property type="match status" value="1"/>
</dbReference>
<evidence type="ECO:0000259" key="3">
    <source>
        <dbReference type="PROSITE" id="PS50041"/>
    </source>
</evidence>
<accession>A0A8J6EZ05</accession>
<dbReference type="EMBL" id="WNTK01000010">
    <property type="protein sequence ID" value="KAG9477236.1"/>
    <property type="molecule type" value="Genomic_DNA"/>
</dbReference>
<dbReference type="InterPro" id="IPR050111">
    <property type="entry name" value="C-type_lectin/snaclec_domain"/>
</dbReference>
<feature type="chain" id="PRO_5035154087" description="C-type lectin domain-containing protein" evidence="2">
    <location>
        <begin position="24"/>
        <end position="239"/>
    </location>
</feature>
<dbReference type="OrthoDB" id="9945342at2759"/>
<dbReference type="InterPro" id="IPR016186">
    <property type="entry name" value="C-type_lectin-like/link_sf"/>
</dbReference>
<dbReference type="CDD" id="cd00037">
    <property type="entry name" value="CLECT"/>
    <property type="match status" value="1"/>
</dbReference>
<feature type="signal peptide" evidence="2">
    <location>
        <begin position="1"/>
        <end position="23"/>
    </location>
</feature>
<evidence type="ECO:0000256" key="2">
    <source>
        <dbReference type="SAM" id="SignalP"/>
    </source>
</evidence>
<comment type="caution">
    <text evidence="4">The sequence shown here is derived from an EMBL/GenBank/DDBJ whole genome shotgun (WGS) entry which is preliminary data.</text>
</comment>
<keyword evidence="1" id="KW-0812">Transmembrane</keyword>
<protein>
    <recommendedName>
        <fullName evidence="3">C-type lectin domain-containing protein</fullName>
    </recommendedName>
</protein>
<keyword evidence="1" id="KW-1133">Transmembrane helix</keyword>
<feature type="transmembrane region" description="Helical" evidence="1">
    <location>
        <begin position="185"/>
        <end position="205"/>
    </location>
</feature>
<evidence type="ECO:0000313" key="5">
    <source>
        <dbReference type="Proteomes" id="UP000770717"/>
    </source>
</evidence>
<organism evidence="4 5">
    <name type="scientific">Eleutherodactylus coqui</name>
    <name type="common">Puerto Rican coqui</name>
    <dbReference type="NCBI Taxonomy" id="57060"/>
    <lineage>
        <taxon>Eukaryota</taxon>
        <taxon>Metazoa</taxon>
        <taxon>Chordata</taxon>
        <taxon>Craniata</taxon>
        <taxon>Vertebrata</taxon>
        <taxon>Euteleostomi</taxon>
        <taxon>Amphibia</taxon>
        <taxon>Batrachia</taxon>
        <taxon>Anura</taxon>
        <taxon>Neobatrachia</taxon>
        <taxon>Hyloidea</taxon>
        <taxon>Eleutherodactylidae</taxon>
        <taxon>Eleutherodactylinae</taxon>
        <taxon>Eleutherodactylus</taxon>
        <taxon>Eleutherodactylus</taxon>
    </lineage>
</organism>
<sequence>MRGPLSYLVAAVRTWLLIYLCSAVIVSGQSVVPQEGSVCSPPLWVQFNSSCYIFVDVTQKDSLGTEHARELCKDIGADIISISSKEENSFLVKMFQLEWKDTTEILLGMFYDSDDNSLKWYDKSEVTFLNWGRVNLADNDLNTCVKMNTKSGLWDVTDCDSFMESSVLCKYASKETRTFGNKGTMIALITIFTIIILVLPPLVIFHKRKNWSVGLHRAETLPYSDDAALADTMEREDYA</sequence>
<proteinExistence type="predicted"/>
<gene>
    <name evidence="4" type="ORF">GDO78_002561</name>
</gene>
<keyword evidence="2" id="KW-0732">Signal</keyword>
<feature type="domain" description="C-type lectin" evidence="3">
    <location>
        <begin position="47"/>
        <end position="160"/>
    </location>
</feature>
<keyword evidence="1" id="KW-0472">Membrane</keyword>
<dbReference type="SMART" id="SM00034">
    <property type="entry name" value="CLECT"/>
    <property type="match status" value="1"/>
</dbReference>
<keyword evidence="5" id="KW-1185">Reference proteome</keyword>
<dbReference type="Proteomes" id="UP000770717">
    <property type="component" value="Unassembled WGS sequence"/>
</dbReference>
<evidence type="ECO:0000256" key="1">
    <source>
        <dbReference type="SAM" id="Phobius"/>
    </source>
</evidence>
<dbReference type="PANTHER" id="PTHR22803">
    <property type="entry name" value="MANNOSE, PHOSPHOLIPASE, LECTIN RECEPTOR RELATED"/>
    <property type="match status" value="1"/>
</dbReference>
<reference evidence="4" key="1">
    <citation type="thesis" date="2020" institute="ProQuest LLC" country="789 East Eisenhower Parkway, Ann Arbor, MI, USA">
        <title>Comparative Genomics and Chromosome Evolution.</title>
        <authorList>
            <person name="Mudd A.B."/>
        </authorList>
    </citation>
    <scope>NUCLEOTIDE SEQUENCE</scope>
    <source>
        <strain evidence="4">HN-11 Male</strain>
        <tissue evidence="4">Kidney and liver</tissue>
    </source>
</reference>
<dbReference type="PROSITE" id="PS50041">
    <property type="entry name" value="C_TYPE_LECTIN_2"/>
    <property type="match status" value="1"/>
</dbReference>